<dbReference type="Gene3D" id="1.10.150.130">
    <property type="match status" value="1"/>
</dbReference>
<evidence type="ECO:0000256" key="4">
    <source>
        <dbReference type="ARBA" id="ARBA00023172"/>
    </source>
</evidence>
<dbReference type="InterPro" id="IPR011010">
    <property type="entry name" value="DNA_brk_join_enz"/>
</dbReference>
<dbReference type="RefSeq" id="WP_378218226.1">
    <property type="nucleotide sequence ID" value="NZ_JBHRTK010000002.1"/>
</dbReference>
<keyword evidence="2" id="KW-0229">DNA integration</keyword>
<dbReference type="InterPro" id="IPR050808">
    <property type="entry name" value="Phage_Integrase"/>
</dbReference>
<dbReference type="Proteomes" id="UP001595583">
    <property type="component" value="Unassembled WGS sequence"/>
</dbReference>
<organism evidence="6 7">
    <name type="scientific">Aquamicrobium soli</name>
    <dbReference type="NCBI Taxonomy" id="1811518"/>
    <lineage>
        <taxon>Bacteria</taxon>
        <taxon>Pseudomonadati</taxon>
        <taxon>Pseudomonadota</taxon>
        <taxon>Alphaproteobacteria</taxon>
        <taxon>Hyphomicrobiales</taxon>
        <taxon>Phyllobacteriaceae</taxon>
        <taxon>Aquamicrobium</taxon>
    </lineage>
</organism>
<dbReference type="PROSITE" id="PS51898">
    <property type="entry name" value="TYR_RECOMBINASE"/>
    <property type="match status" value="1"/>
</dbReference>
<keyword evidence="3" id="KW-0238">DNA-binding</keyword>
<dbReference type="InterPro" id="IPR053876">
    <property type="entry name" value="Phage_int_M"/>
</dbReference>
<dbReference type="PANTHER" id="PTHR30629">
    <property type="entry name" value="PROPHAGE INTEGRASE"/>
    <property type="match status" value="1"/>
</dbReference>
<evidence type="ECO:0000256" key="3">
    <source>
        <dbReference type="ARBA" id="ARBA00023125"/>
    </source>
</evidence>
<evidence type="ECO:0000256" key="1">
    <source>
        <dbReference type="ARBA" id="ARBA00008857"/>
    </source>
</evidence>
<dbReference type="PANTHER" id="PTHR30629:SF2">
    <property type="entry name" value="PROPHAGE INTEGRASE INTS-RELATED"/>
    <property type="match status" value="1"/>
</dbReference>
<gene>
    <name evidence="6" type="ORF">ACFOHJ_02590</name>
</gene>
<dbReference type="EMBL" id="JBHRTK010000002">
    <property type="protein sequence ID" value="MFC3205087.1"/>
    <property type="molecule type" value="Genomic_DNA"/>
</dbReference>
<evidence type="ECO:0000256" key="2">
    <source>
        <dbReference type="ARBA" id="ARBA00022908"/>
    </source>
</evidence>
<protein>
    <submittedName>
        <fullName evidence="6">Tyrosine-type recombinase/integrase</fullName>
    </submittedName>
</protein>
<dbReference type="Gene3D" id="3.30.160.390">
    <property type="entry name" value="Integrase, DNA-binding domain"/>
    <property type="match status" value="1"/>
</dbReference>
<dbReference type="InterPro" id="IPR010998">
    <property type="entry name" value="Integrase_recombinase_N"/>
</dbReference>
<comment type="similarity">
    <text evidence="1">Belongs to the 'phage' integrase family.</text>
</comment>
<dbReference type="InterPro" id="IPR025166">
    <property type="entry name" value="Integrase_DNA_bind_dom"/>
</dbReference>
<proteinExistence type="inferred from homology"/>
<evidence type="ECO:0000313" key="7">
    <source>
        <dbReference type="Proteomes" id="UP001595583"/>
    </source>
</evidence>
<dbReference type="SUPFAM" id="SSF56349">
    <property type="entry name" value="DNA breaking-rejoining enzymes"/>
    <property type="match status" value="1"/>
</dbReference>
<evidence type="ECO:0000259" key="5">
    <source>
        <dbReference type="PROSITE" id="PS51898"/>
    </source>
</evidence>
<feature type="domain" description="Tyr recombinase" evidence="5">
    <location>
        <begin position="217"/>
        <end position="389"/>
    </location>
</feature>
<comment type="caution">
    <text evidence="6">The sequence shown here is derived from an EMBL/GenBank/DDBJ whole genome shotgun (WGS) entry which is preliminary data.</text>
</comment>
<dbReference type="Pfam" id="PF13356">
    <property type="entry name" value="Arm-DNA-bind_3"/>
    <property type="match status" value="1"/>
</dbReference>
<keyword evidence="4" id="KW-0233">DNA recombination</keyword>
<dbReference type="InterPro" id="IPR013762">
    <property type="entry name" value="Integrase-like_cat_sf"/>
</dbReference>
<dbReference type="Gene3D" id="1.10.443.10">
    <property type="entry name" value="Intergrase catalytic core"/>
    <property type="match status" value="1"/>
</dbReference>
<name>A0ABV7K6D6_9HYPH</name>
<keyword evidence="7" id="KW-1185">Reference proteome</keyword>
<evidence type="ECO:0000313" key="6">
    <source>
        <dbReference type="EMBL" id="MFC3205087.1"/>
    </source>
</evidence>
<dbReference type="InterPro" id="IPR002104">
    <property type="entry name" value="Integrase_catalytic"/>
</dbReference>
<dbReference type="InterPro" id="IPR038488">
    <property type="entry name" value="Integrase_DNA-bd_sf"/>
</dbReference>
<dbReference type="Pfam" id="PF22022">
    <property type="entry name" value="Phage_int_M"/>
    <property type="match status" value="1"/>
</dbReference>
<accession>A0ABV7K6D6</accession>
<reference evidence="7" key="1">
    <citation type="journal article" date="2019" name="Int. J. Syst. Evol. Microbiol.">
        <title>The Global Catalogue of Microorganisms (GCM) 10K type strain sequencing project: providing services to taxonomists for standard genome sequencing and annotation.</title>
        <authorList>
            <consortium name="The Broad Institute Genomics Platform"/>
            <consortium name="The Broad Institute Genome Sequencing Center for Infectious Disease"/>
            <person name="Wu L."/>
            <person name="Ma J."/>
        </authorList>
    </citation>
    <scope>NUCLEOTIDE SEQUENCE [LARGE SCALE GENOMIC DNA]</scope>
    <source>
        <strain evidence="7">KCTC 52165</strain>
    </source>
</reference>
<sequence>MARVTKKLTDTWLKRANIGNGIHGDGGGLYLRVQGANRSWVYIYSLDGKRREMGLGAYPAIGLADARGKAEEARKVRATGGDPITARDAAKLAEQAERTRLAREQEREASNTFHKAGLQYISVKERGWSHDIVTKYKGYLTNHLTSLGTMSCGEITTGDIAKAIEPTWDTPTGPYLRSFVERVLDFAMVKGLCPERLNPARIQAVQQVLHDRSHTTKHHEAMPFREVPAFVQGLQSQGTIAAKALTFCILTATRQLETRAAAWREFDADLTLWTIPSTRYKTRVEGGHRVPIGEQARALLLSLQSNREPDTLVFPGRLKGRPLSQHRFQSLLPGDLKPHGFRTSFVGWATKVGGFSDDNAQRCLGHLIGTAVTRSYDRDDRLDERRVMHDDWASYLFATNR</sequence>